<feature type="chain" id="PRO_5002181184" evidence="5">
    <location>
        <begin position="19"/>
        <end position="1809"/>
    </location>
</feature>
<dbReference type="InterPro" id="IPR050473">
    <property type="entry name" value="A2M/Complement_sys"/>
</dbReference>
<dbReference type="InterPro" id="IPR041425">
    <property type="entry name" value="C3/4/5_MG1"/>
</dbReference>
<dbReference type="SUPFAM" id="SSF49410">
    <property type="entry name" value="Alpha-macroglobulin receptor domain"/>
    <property type="match status" value="1"/>
</dbReference>
<dbReference type="InterPro" id="IPR047565">
    <property type="entry name" value="Alpha-macroglob_thiol-ester_cl"/>
</dbReference>
<dbReference type="Gene3D" id="2.60.40.1940">
    <property type="match status" value="1"/>
</dbReference>
<dbReference type="SMART" id="SM01361">
    <property type="entry name" value="A2M_recep"/>
    <property type="match status" value="1"/>
</dbReference>
<dbReference type="InterPro" id="IPR002890">
    <property type="entry name" value="MG2"/>
</dbReference>
<dbReference type="Gene3D" id="1.50.10.20">
    <property type="match status" value="1"/>
</dbReference>
<feature type="domain" description="Alpha-2-macroglobulin bait region" evidence="6">
    <location>
        <begin position="462"/>
        <end position="595"/>
    </location>
</feature>
<evidence type="ECO:0000256" key="2">
    <source>
        <dbReference type="ARBA" id="ARBA00022525"/>
    </source>
</evidence>
<dbReference type="PANTHER" id="PTHR11412:SF166">
    <property type="entry name" value="NTR DOMAIN-CONTAINING PROTEIN"/>
    <property type="match status" value="1"/>
</dbReference>
<dbReference type="Pfam" id="PF01835">
    <property type="entry name" value="MG2"/>
    <property type="match status" value="1"/>
</dbReference>
<dbReference type="InterPro" id="IPR041555">
    <property type="entry name" value="MG3"/>
</dbReference>
<dbReference type="Pfam" id="PF01759">
    <property type="entry name" value="NTR"/>
    <property type="match status" value="1"/>
</dbReference>
<dbReference type="SMART" id="SM01360">
    <property type="entry name" value="A2M"/>
    <property type="match status" value="1"/>
</dbReference>
<dbReference type="Pfam" id="PF17790">
    <property type="entry name" value="MG1"/>
    <property type="match status" value="1"/>
</dbReference>
<feature type="region of interest" description="Disordered" evidence="4">
    <location>
        <begin position="1435"/>
        <end position="1526"/>
    </location>
</feature>
<dbReference type="Gene3D" id="2.20.130.20">
    <property type="match status" value="1"/>
</dbReference>
<dbReference type="Pfam" id="PF07678">
    <property type="entry name" value="TED_complement"/>
    <property type="match status" value="1"/>
</dbReference>
<dbReference type="InterPro" id="IPR009048">
    <property type="entry name" value="A-macroglobulin_rcpt-bd"/>
</dbReference>
<dbReference type="GO" id="GO:0005615">
    <property type="term" value="C:extracellular space"/>
    <property type="evidence" value="ECO:0007669"/>
    <property type="project" value="InterPro"/>
</dbReference>
<dbReference type="InterPro" id="IPR011626">
    <property type="entry name" value="Alpha-macroglobulin_TED"/>
</dbReference>
<keyword evidence="2" id="KW-0964">Secreted</keyword>
<dbReference type="InterPro" id="IPR008993">
    <property type="entry name" value="TIMP-like_OB-fold"/>
</dbReference>
<feature type="compositionally biased region" description="Pro residues" evidence="4">
    <location>
        <begin position="1448"/>
        <end position="1463"/>
    </location>
</feature>
<organism evidence="9">
    <name type="scientific">Mytilus galloprovincialis</name>
    <name type="common">Mediterranean mussel</name>
    <dbReference type="NCBI Taxonomy" id="29158"/>
    <lineage>
        <taxon>Eukaryota</taxon>
        <taxon>Metazoa</taxon>
        <taxon>Spiralia</taxon>
        <taxon>Lophotrochozoa</taxon>
        <taxon>Mollusca</taxon>
        <taxon>Bivalvia</taxon>
        <taxon>Autobranchia</taxon>
        <taxon>Pteriomorphia</taxon>
        <taxon>Mytilida</taxon>
        <taxon>Mytiloidea</taxon>
        <taxon>Mytilidae</taxon>
        <taxon>Mytilinae</taxon>
        <taxon>Mytilus</taxon>
    </lineage>
</organism>
<evidence type="ECO:0000259" key="7">
    <source>
        <dbReference type="SMART" id="SM01360"/>
    </source>
</evidence>
<sequence length="1809" mass="205296">MRLSVILFFFLDFLMVYSEPIYFITAPSVFRLDAPETVSVSISDIDNISIQLYIQDHPAKEKTLYERTVTISSGEVKNTTFILQASDLQDSDGNTIQYVSLVAKSTNGRFIFEKEKVILLSRQSGYIFIQTDKPVYTPNQEVRIRVIPLDEVRRPSTVPVHIDIKNPQGVIVQRKNATYHGSFITDKFLLPSRPFYGNNWTVEARFTNGLETETVVTFEVKEYVLPKFSITLKSEPDIILPTTETIRINVSANYFHGKAIDGTCVLSYGIITDGQHKISDVDLKQQMTVGSTDFEISKNTLEERFPSYWFPDGARLYLEVTILDKGTGRREQVSDKKTVFSNHPYKISVEKSQKYFKPGIPYDLVIDTFYANGKPAPNCPLSIHCGKRTTNGNVIPIRHVRRLNVESDETGRIVKPIHIENRNTALSCTIKTDADRNDYTYSVQSKVTLVVEAMQSPSNRFLSVKPMLNDGRLVAQVSTRRLRSNEFYHLLISGGRILSVLQSRGSNSFLQAINSDMAPNLRIVTYAFNQRWGGATEVAADSATIEVVPSCHYQELEIMVPNTEVSPKSVLTINVTGPPLSKVGFLAIDKAVYQISDKNRLKKEKMFSSFGDHDLGCSVGGGINVNKVFEDAGLSVLTNAEIQTSQRDSVKCPTTGRRKRSINPSEETNPCCQAGRRFAFQFGQTGLLRASDCYTEGQKLQKLIKSSKCAKAFYRCCKSYEDRLSDTQSIQPHAMKENRGNFFDFDRTVVMSQEEEYTFRDINMMTEDVPIRSFFPESWLFEENSLDASGALTRSIIMPDSTTTHVLQAVSLSPLYGMCVAQSVDVISTKDFFVDLDLPYSVVRMEQTEIRATLHNYRSIKLPCHVRLQNTEGVCSTEQDTIPIEIEPNNVQLVRFPIVPMRAGEFTIDVIVLCYDVGDRVKKTLRVVNEGREEKKTVSFWLDPKGQRKHYHDESDLTVQVSHPFHSLDTQLTTVDLALPEEAIPGTGQCKVSAIGNIMDAAVQTVLGGVGSLLDNIPHGCGEQTMILMAPLVYAMRYLHGTTGLTPQAENRGKFFMKVGYQRELAFRKQDGSFSVWQHRPSSTWLTAFVIKVFCQAKTYIDIDQNIICTGMQWLFTKQNQNGSFTETSPVYHKEIMGGINGETSLTAFVLISLLECDCRLQGTSENIRKAVGFLENQFLSTHHPYSLSIAAYALALANSNRKHRINRKLQRYSKFVNFPDERNKGYRYWPIEFHDHRNQTDIPYWYRKNPSAVSIETTAYALLAHLELDKITYSHNIVEWLVEQQQASGAFVSTQDTIVGLQALSMYNVRTYAEDVNMRCTITSGHNSTFREHLNLQERESMVEKSVHDIPATGKLHVTTQGRGVARMEVEFRYNVNDTERTGCKFDINIEIDDIDVDILQEKQSQRDQQCDVCGKCEDVIDYDVVLDRYNVPDPDPRIGFSNQNVNPPPDRVQGPRPPSGPSGPDLLNVDLSGEVDIETSRGRSGRGRSGRGQSGRGQSGRRRINGRRSNRRRTGRSARRRGASRQQKCMEICVSYMGNEILDMPVIDVGLPTGYVVEEEDLKKVTEEDFIDSYDVSKRAITFYLQKIPQEEICFKLRMIMDFEVENLQSAKVEVYDYSKKDERCVKFYSLQYEVAELDVFCSKENCHCVEGECAEIWDNKLKGSLIDASAVYDMTCHGYDYVLRIKVSGARIAGNHIVISTVIQSVINTVPDRSDLTVDSEVDFWINLRCTIELLESGHYYIIYGNGGYHYIEESGTERYRYYLQGDSIIMKDYTREMYNPEAVAHLSYWKRFFTRMETHIRTNGC</sequence>
<evidence type="ECO:0000256" key="4">
    <source>
        <dbReference type="SAM" id="MobiDB-lite"/>
    </source>
</evidence>
<reference evidence="9" key="1">
    <citation type="journal article" date="2015" name="Fish Shellfish Immunol.">
        <title>An updated molecular basis for mussel immunity.</title>
        <authorList>
            <person name="Gerdol M."/>
            <person name="Venier P."/>
        </authorList>
    </citation>
    <scope>NUCLEOTIDE SEQUENCE</scope>
</reference>
<feature type="compositionally biased region" description="Basic residues" evidence="4">
    <location>
        <begin position="1501"/>
        <end position="1525"/>
    </location>
</feature>
<dbReference type="SUPFAM" id="SSF50242">
    <property type="entry name" value="TIMP-like"/>
    <property type="match status" value="1"/>
</dbReference>
<dbReference type="SMART" id="SM01359">
    <property type="entry name" value="A2M_N_2"/>
    <property type="match status" value="1"/>
</dbReference>
<feature type="domain" description="Alpha-2-macroglobulin" evidence="7">
    <location>
        <begin position="778"/>
        <end position="868"/>
    </location>
</feature>
<dbReference type="Gene3D" id="2.60.40.10">
    <property type="entry name" value="Immunoglobulins"/>
    <property type="match status" value="2"/>
</dbReference>
<dbReference type="Gene3D" id="2.60.40.690">
    <property type="entry name" value="Alpha-macroglobulin, receptor-binding domain"/>
    <property type="match status" value="2"/>
</dbReference>
<accession>A0A0C5PRL8</accession>
<keyword evidence="3" id="KW-1015">Disulfide bond</keyword>
<dbReference type="Pfam" id="PF17789">
    <property type="entry name" value="MG4"/>
    <property type="match status" value="1"/>
</dbReference>
<dbReference type="PANTHER" id="PTHR11412">
    <property type="entry name" value="MACROGLOBULIN / COMPLEMENT"/>
    <property type="match status" value="1"/>
</dbReference>
<dbReference type="PROSITE" id="PS00477">
    <property type="entry name" value="ALPHA_2_MACROGLOBULIN"/>
    <property type="match status" value="1"/>
</dbReference>
<dbReference type="SMR" id="A0A0C5PRL8"/>
<dbReference type="Pfam" id="PF07677">
    <property type="entry name" value="A2M_recep"/>
    <property type="match status" value="1"/>
</dbReference>
<dbReference type="Pfam" id="PF17791">
    <property type="entry name" value="MG3"/>
    <property type="match status" value="1"/>
</dbReference>
<dbReference type="Pfam" id="PF00207">
    <property type="entry name" value="A2M"/>
    <property type="match status" value="1"/>
</dbReference>
<dbReference type="Gene3D" id="2.40.50.120">
    <property type="match status" value="1"/>
</dbReference>
<dbReference type="Gene3D" id="2.60.40.1930">
    <property type="match status" value="3"/>
</dbReference>
<dbReference type="InterPro" id="IPR011625">
    <property type="entry name" value="A2M_N_BRD"/>
</dbReference>
<evidence type="ECO:0000256" key="1">
    <source>
        <dbReference type="ARBA" id="ARBA00004613"/>
    </source>
</evidence>
<dbReference type="SMART" id="SM01419">
    <property type="entry name" value="Thiol-ester_cl"/>
    <property type="match status" value="1"/>
</dbReference>
<dbReference type="GO" id="GO:0004866">
    <property type="term" value="F:endopeptidase inhibitor activity"/>
    <property type="evidence" value="ECO:0007669"/>
    <property type="project" value="InterPro"/>
</dbReference>
<feature type="domain" description="Alpha-macroglobulin receptor-binding" evidence="8">
    <location>
        <begin position="1545"/>
        <end position="1631"/>
    </location>
</feature>
<protein>
    <submittedName>
        <fullName evidence="9">Complement component C3-like protein</fullName>
    </submittedName>
</protein>
<dbReference type="InterPro" id="IPR036595">
    <property type="entry name" value="A-macroglobulin_rcpt-bd_sf"/>
</dbReference>
<dbReference type="Gene3D" id="6.20.50.160">
    <property type="match status" value="1"/>
</dbReference>
<dbReference type="InterPro" id="IPR001599">
    <property type="entry name" value="Macroglobln_a2"/>
</dbReference>
<proteinExistence type="evidence at transcript level"/>
<evidence type="ECO:0000256" key="5">
    <source>
        <dbReference type="SAM" id="SignalP"/>
    </source>
</evidence>
<dbReference type="Gene3D" id="2.60.120.1540">
    <property type="match status" value="1"/>
</dbReference>
<dbReference type="InterPro" id="IPR013783">
    <property type="entry name" value="Ig-like_fold"/>
</dbReference>
<evidence type="ECO:0000313" key="9">
    <source>
        <dbReference type="EMBL" id="AJQ21542.1"/>
    </source>
</evidence>
<name>A0A0C5PRL8_MYTGA</name>
<dbReference type="InterPro" id="IPR018933">
    <property type="entry name" value="Netrin_module_non-TIMP"/>
</dbReference>
<dbReference type="CDD" id="cd02896">
    <property type="entry name" value="complement_C3_C4_C5"/>
    <property type="match status" value="1"/>
</dbReference>
<dbReference type="Pfam" id="PF07703">
    <property type="entry name" value="A2M_BRD"/>
    <property type="match status" value="1"/>
</dbReference>
<evidence type="ECO:0000259" key="6">
    <source>
        <dbReference type="SMART" id="SM01359"/>
    </source>
</evidence>
<comment type="subcellular location">
    <subcellularLocation>
        <location evidence="1">Secreted</location>
    </subcellularLocation>
</comment>
<keyword evidence="5" id="KW-0732">Signal</keyword>
<dbReference type="EMBL" id="KP125947">
    <property type="protein sequence ID" value="AJQ21542.1"/>
    <property type="molecule type" value="mRNA"/>
</dbReference>
<feature type="signal peptide" evidence="5">
    <location>
        <begin position="1"/>
        <end position="18"/>
    </location>
</feature>
<evidence type="ECO:0000259" key="8">
    <source>
        <dbReference type="SMART" id="SM01361"/>
    </source>
</evidence>
<evidence type="ECO:0000256" key="3">
    <source>
        <dbReference type="ARBA" id="ARBA00023157"/>
    </source>
</evidence>
<dbReference type="InterPro" id="IPR008930">
    <property type="entry name" value="Terpenoid_cyclase/PrenylTrfase"/>
</dbReference>
<dbReference type="InterPro" id="IPR019742">
    <property type="entry name" value="MacrogloblnA2_CS"/>
</dbReference>
<dbReference type="SUPFAM" id="SSF48239">
    <property type="entry name" value="Terpenoid cyclases/Protein prenyltransferases"/>
    <property type="match status" value="1"/>
</dbReference>
<dbReference type="InterPro" id="IPR040839">
    <property type="entry name" value="MG4"/>
</dbReference>